<dbReference type="SUPFAM" id="SSF51905">
    <property type="entry name" value="FAD/NAD(P)-binding domain"/>
    <property type="match status" value="1"/>
</dbReference>
<keyword evidence="1" id="KW-0560">Oxidoreductase</keyword>
<dbReference type="GO" id="GO:0050660">
    <property type="term" value="F:flavin adenine dinucleotide binding"/>
    <property type="evidence" value="ECO:0007669"/>
    <property type="project" value="TreeGrafter"/>
</dbReference>
<evidence type="ECO:0000256" key="1">
    <source>
        <dbReference type="ARBA" id="ARBA00023002"/>
    </source>
</evidence>
<dbReference type="PRINTS" id="PR00411">
    <property type="entry name" value="PNDRDTASEI"/>
</dbReference>
<organism evidence="2 3">
    <name type="scientific">Arenimonas terrae</name>
    <dbReference type="NCBI Taxonomy" id="2546226"/>
    <lineage>
        <taxon>Bacteria</taxon>
        <taxon>Pseudomonadati</taxon>
        <taxon>Pseudomonadota</taxon>
        <taxon>Gammaproteobacteria</taxon>
        <taxon>Lysobacterales</taxon>
        <taxon>Lysobacteraceae</taxon>
        <taxon>Arenimonas</taxon>
    </lineage>
</organism>
<dbReference type="PANTHER" id="PTHR43539:SF78">
    <property type="entry name" value="FLAVIN-CONTAINING MONOOXYGENASE"/>
    <property type="match status" value="1"/>
</dbReference>
<keyword evidence="3" id="KW-1185">Reference proteome</keyword>
<dbReference type="Proteomes" id="UP000305760">
    <property type="component" value="Unassembled WGS sequence"/>
</dbReference>
<dbReference type="AlphaFoldDB" id="A0A5C4RTM6"/>
<accession>A0A5C4RTM6</accession>
<proteinExistence type="predicted"/>
<gene>
    <name evidence="2" type="ORF">E1B00_00515</name>
</gene>
<dbReference type="Gene3D" id="3.50.50.60">
    <property type="entry name" value="FAD/NAD(P)-binding domain"/>
    <property type="match status" value="1"/>
</dbReference>
<dbReference type="RefSeq" id="WP_139444721.1">
    <property type="nucleotide sequence ID" value="NZ_SMDR01000001.1"/>
</dbReference>
<dbReference type="PANTHER" id="PTHR43539">
    <property type="entry name" value="FLAVIN-BINDING MONOOXYGENASE-LIKE PROTEIN (AFU_ORTHOLOGUE AFUA_4G09220)"/>
    <property type="match status" value="1"/>
</dbReference>
<dbReference type="InterPro" id="IPR050982">
    <property type="entry name" value="Auxin_biosynth/cation_transpt"/>
</dbReference>
<dbReference type="OrthoDB" id="9773233at2"/>
<dbReference type="GO" id="GO:0004497">
    <property type="term" value="F:monooxygenase activity"/>
    <property type="evidence" value="ECO:0007669"/>
    <property type="project" value="TreeGrafter"/>
</dbReference>
<evidence type="ECO:0000313" key="3">
    <source>
        <dbReference type="Proteomes" id="UP000305760"/>
    </source>
</evidence>
<protein>
    <submittedName>
        <fullName evidence="2">FAD-dependent oxidoreductase</fullName>
    </submittedName>
</protein>
<dbReference type="PRINTS" id="PR00368">
    <property type="entry name" value="FADPNR"/>
</dbReference>
<comment type="caution">
    <text evidence="2">The sequence shown here is derived from an EMBL/GenBank/DDBJ whole genome shotgun (WGS) entry which is preliminary data.</text>
</comment>
<name>A0A5C4RTM6_9GAMM</name>
<evidence type="ECO:0000313" key="2">
    <source>
        <dbReference type="EMBL" id="TNJ34312.1"/>
    </source>
</evidence>
<sequence>MKAHSLPVVVIGAGPVGLAAAAHLVERSLTPVVFEAGASVGAGMRTWAQVRMFSPWEFTIDRAAARILARHGWTAPEPSAFPTGGDVAQLYLDALARTPEIAPHLRLGACVTAVSKQRRDRMKDAQRDDVPFVVRYEDADGEHELLAQAVIDASGTIRTPNPLGASGLPALGERGAREYVFYGMPDVLGAHRDSYAGKRVLVVGSGHSAFNVLNDLARLAQQAPGTRIQWAIRRPSLQRVLGGGENDQLAERGRLGLTIGRLVKEGALTVATSFQLDRIERTPDGWVAYSGGTALAPVDQIVAATGFRPDVGLLSELRIALDAGTQAPVALAPLIDPNQHSCGSVRPHGAEQLRHPDANVYIVGMKSYGRAPTFLLLTGYEQVRSVVAAIAGDWDAARRVELVLPETGVCITQFAEDEAAVGAAPACCGPTIVDAAAPAVAAAVTGDATAACCGGPPKSNADACCVKDEDAKASGTSGCGCGQRAASPVPVAVPAAAVVPVAVAAPAATASECCR</sequence>
<dbReference type="InterPro" id="IPR036188">
    <property type="entry name" value="FAD/NAD-bd_sf"/>
</dbReference>
<dbReference type="Pfam" id="PF13738">
    <property type="entry name" value="Pyr_redox_3"/>
    <property type="match status" value="1"/>
</dbReference>
<dbReference type="EMBL" id="SMDR01000001">
    <property type="protein sequence ID" value="TNJ34312.1"/>
    <property type="molecule type" value="Genomic_DNA"/>
</dbReference>
<reference evidence="2 3" key="1">
    <citation type="submission" date="2019-03" db="EMBL/GenBank/DDBJ databases">
        <title>Arenimonas daejeonensis sp. nov., isolated from compost.</title>
        <authorList>
            <person name="Jeon C.O."/>
        </authorList>
    </citation>
    <scope>NUCLEOTIDE SEQUENCE [LARGE SCALE GENOMIC DNA]</scope>
    <source>
        <strain evidence="2 3">R29</strain>
    </source>
</reference>